<dbReference type="Proteomes" id="UP000738826">
    <property type="component" value="Unassembled WGS sequence"/>
</dbReference>
<dbReference type="GO" id="GO:0030246">
    <property type="term" value="F:carbohydrate binding"/>
    <property type="evidence" value="ECO:0007669"/>
    <property type="project" value="InterPro"/>
</dbReference>
<evidence type="ECO:0000259" key="3">
    <source>
        <dbReference type="Pfam" id="PF00963"/>
    </source>
</evidence>
<dbReference type="Gene3D" id="2.60.40.680">
    <property type="match status" value="1"/>
</dbReference>
<gene>
    <name evidence="5" type="ORF">GW779_06690</name>
    <name evidence="4" type="ORF">GW910_06295</name>
</gene>
<name>A0A8J7Z096_9ARCH</name>
<evidence type="ECO:0000256" key="1">
    <source>
        <dbReference type="SAM" id="MobiDB-lite"/>
    </source>
</evidence>
<feature type="domain" description="Cohesin" evidence="3">
    <location>
        <begin position="23"/>
        <end position="119"/>
    </location>
</feature>
<dbReference type="SUPFAM" id="SSF49384">
    <property type="entry name" value="Carbohydrate-binding domain"/>
    <property type="match status" value="1"/>
</dbReference>
<feature type="transmembrane region" description="Helical" evidence="2">
    <location>
        <begin position="235"/>
        <end position="254"/>
    </location>
</feature>
<dbReference type="CDD" id="cd08547">
    <property type="entry name" value="Type_II_cohesin"/>
    <property type="match status" value="1"/>
</dbReference>
<dbReference type="EMBL" id="JAACQH010000171">
    <property type="protein sequence ID" value="NCS92066.1"/>
    <property type="molecule type" value="Genomic_DNA"/>
</dbReference>
<evidence type="ECO:0000313" key="6">
    <source>
        <dbReference type="Proteomes" id="UP000768163"/>
    </source>
</evidence>
<comment type="caution">
    <text evidence="4">The sequence shown here is derived from an EMBL/GenBank/DDBJ whole genome shotgun (WGS) entry which is preliminary data.</text>
</comment>
<protein>
    <recommendedName>
        <fullName evidence="3">Cohesin domain-containing protein</fullName>
    </recommendedName>
</protein>
<keyword evidence="2" id="KW-0812">Transmembrane</keyword>
<keyword evidence="2" id="KW-1133">Transmembrane helix</keyword>
<dbReference type="GO" id="GO:0000272">
    <property type="term" value="P:polysaccharide catabolic process"/>
    <property type="evidence" value="ECO:0007669"/>
    <property type="project" value="InterPro"/>
</dbReference>
<reference evidence="4" key="1">
    <citation type="submission" date="2019-11" db="EMBL/GenBank/DDBJ databases">
        <title>Lipid analysis of CO2-rich subsurface aquifers suggests an autotrophy-based deep biosphere with lysolipids enriched in CPR bacteria.</title>
        <authorList>
            <person name="Probst A.J."/>
            <person name="Elling F.J."/>
            <person name="Castelle C.J."/>
            <person name="Zhu Q."/>
            <person name="Elvert M."/>
            <person name="Birarda G."/>
            <person name="Holman H.-Y."/>
            <person name="Lane K.R."/>
            <person name="Ladd B."/>
            <person name="Ryan M.C."/>
            <person name="Woyke T."/>
            <person name="Hinrichs K.-U."/>
            <person name="Banfield J.F."/>
        </authorList>
    </citation>
    <scope>NUCLEOTIDE SEQUENCE</scope>
    <source>
        <strain evidence="4">CG_2015-01_33_1645</strain>
        <strain evidence="5">CG_2015-04_33_537</strain>
    </source>
</reference>
<keyword evidence="2" id="KW-0472">Membrane</keyword>
<evidence type="ECO:0000313" key="4">
    <source>
        <dbReference type="EMBL" id="NCN65650.1"/>
    </source>
</evidence>
<dbReference type="AlphaFoldDB" id="A0A8J7Z096"/>
<sequence length="260" mass="28745">MFKKAALILLFILIPSIGYAQTINIEAPSTVNVGESFNVQVNLETNESVYAAQFDLLFNRDILEAVKISYIDNNGTYATYSINNDYGKVQFGLTCIGNCTLPASLSTITFKTKSPGKNTFHLQNAKILTQDFKKINISASDREMIIIKATYNNNQKAPQDSINTESNEKEDGLKATGDNKINNENVPDLDVKTGNDNKTALESEEINGAAGIPDGGNNYPNASENTNFRKDDSRYPNFTWVIVLMVSILILIIIKKKLTN</sequence>
<evidence type="ECO:0000256" key="2">
    <source>
        <dbReference type="SAM" id="Phobius"/>
    </source>
</evidence>
<accession>A0A8J7Z096</accession>
<feature type="region of interest" description="Disordered" evidence="1">
    <location>
        <begin position="207"/>
        <end position="227"/>
    </location>
</feature>
<organism evidence="4 6">
    <name type="scientific">Candidatus Altarchaeum hamiconexum</name>
    <dbReference type="NCBI Taxonomy" id="1803513"/>
    <lineage>
        <taxon>Archaea</taxon>
        <taxon>Candidatus Altarchaeota</taxon>
        <taxon>Candidatus Altiarchaeia</taxon>
        <taxon>Candidatus Altarchaeales</taxon>
        <taxon>Candidatus Altarchaeaceae</taxon>
        <taxon>Candidatus Altarchaeum</taxon>
    </lineage>
</organism>
<dbReference type="InterPro" id="IPR008965">
    <property type="entry name" value="CBM2/CBM3_carb-bd_dom_sf"/>
</dbReference>
<dbReference type="Proteomes" id="UP000768163">
    <property type="component" value="Unassembled WGS sequence"/>
</dbReference>
<feature type="region of interest" description="Disordered" evidence="1">
    <location>
        <begin position="156"/>
        <end position="194"/>
    </location>
</feature>
<dbReference type="InterPro" id="IPR002102">
    <property type="entry name" value="Cohesin_dom"/>
</dbReference>
<evidence type="ECO:0000313" key="5">
    <source>
        <dbReference type="EMBL" id="NCS92066.1"/>
    </source>
</evidence>
<proteinExistence type="predicted"/>
<dbReference type="Pfam" id="PF00963">
    <property type="entry name" value="Cohesin"/>
    <property type="match status" value="1"/>
</dbReference>
<dbReference type="EMBL" id="JAACVF010000188">
    <property type="protein sequence ID" value="NCN65650.1"/>
    <property type="molecule type" value="Genomic_DNA"/>
</dbReference>
<feature type="compositionally biased region" description="Polar residues" evidence="1">
    <location>
        <begin position="156"/>
        <end position="165"/>
    </location>
</feature>